<protein>
    <submittedName>
        <fullName evidence="3">Heat-shock protein</fullName>
    </submittedName>
</protein>
<reference evidence="3 4" key="1">
    <citation type="submission" date="2018-03" db="EMBL/GenBank/DDBJ databases">
        <title>Bacteriophage NCPPB3778 and a type I-E CRISPR drive the evolution of the US Biological Select Agent, Rathayibacter toxicus.</title>
        <authorList>
            <person name="Davis E.W.II."/>
            <person name="Tabima J.F."/>
            <person name="Weisberg A.J."/>
            <person name="Dantas Lopes L."/>
            <person name="Wiseman M.S."/>
            <person name="Wiseman M.S."/>
            <person name="Pupko T."/>
            <person name="Belcher M.S."/>
            <person name="Sechler A.J."/>
            <person name="Tancos M.A."/>
            <person name="Schroeder B.K."/>
            <person name="Murray T.D."/>
            <person name="Luster D.G."/>
            <person name="Schneider W.L."/>
            <person name="Rogers E."/>
            <person name="Andreote F.D."/>
            <person name="Grunwald N.J."/>
            <person name="Putnam M.L."/>
            <person name="Chang J.H."/>
        </authorList>
    </citation>
    <scope>NUCLEOTIDE SEQUENCE [LARGE SCALE GENOMIC DNA]</scope>
    <source>
        <strain evidence="3 4">DSM 15932</strain>
    </source>
</reference>
<dbReference type="Proteomes" id="UP000285317">
    <property type="component" value="Chromosome"/>
</dbReference>
<evidence type="ECO:0000256" key="1">
    <source>
        <dbReference type="SAM" id="MobiDB-lite"/>
    </source>
</evidence>
<gene>
    <name evidence="3" type="ORF">C1I64_09060</name>
</gene>
<dbReference type="PROSITE" id="PS50076">
    <property type="entry name" value="DNAJ_2"/>
    <property type="match status" value="1"/>
</dbReference>
<evidence type="ECO:0000313" key="3">
    <source>
        <dbReference type="EMBL" id="AZZ52184.1"/>
    </source>
</evidence>
<organism evidence="3 4">
    <name type="scientific">Rathayibacter festucae DSM 15932</name>
    <dbReference type="NCBI Taxonomy" id="1328866"/>
    <lineage>
        <taxon>Bacteria</taxon>
        <taxon>Bacillati</taxon>
        <taxon>Actinomycetota</taxon>
        <taxon>Actinomycetes</taxon>
        <taxon>Micrococcales</taxon>
        <taxon>Microbacteriaceae</taxon>
        <taxon>Rathayibacter</taxon>
    </lineage>
</organism>
<dbReference type="RefSeq" id="WP_127886965.1">
    <property type="nucleotide sequence ID" value="NZ_CP028137.1"/>
</dbReference>
<dbReference type="SUPFAM" id="SSF46565">
    <property type="entry name" value="Chaperone J-domain"/>
    <property type="match status" value="1"/>
</dbReference>
<dbReference type="KEGG" id="rfs:C1I64_09060"/>
<dbReference type="PANTHER" id="PTHR44240">
    <property type="entry name" value="DNAJ DOMAIN (PROKARYOTIC HEAT SHOCK PROTEIN)-RELATED"/>
    <property type="match status" value="1"/>
</dbReference>
<accession>A0A3Q9UYI4</accession>
<dbReference type="InterPro" id="IPR036869">
    <property type="entry name" value="J_dom_sf"/>
</dbReference>
<dbReference type="InterPro" id="IPR001623">
    <property type="entry name" value="DnaJ_domain"/>
</dbReference>
<evidence type="ECO:0000259" key="2">
    <source>
        <dbReference type="PROSITE" id="PS50076"/>
    </source>
</evidence>
<dbReference type="EMBL" id="CP028137">
    <property type="protein sequence ID" value="AZZ52184.1"/>
    <property type="molecule type" value="Genomic_DNA"/>
</dbReference>
<evidence type="ECO:0000313" key="4">
    <source>
        <dbReference type="Proteomes" id="UP000285317"/>
    </source>
</evidence>
<dbReference type="Gene3D" id="1.10.287.110">
    <property type="entry name" value="DnaJ domain"/>
    <property type="match status" value="1"/>
</dbReference>
<feature type="domain" description="J" evidence="2">
    <location>
        <begin position="9"/>
        <end position="70"/>
    </location>
</feature>
<dbReference type="Pfam" id="PF00226">
    <property type="entry name" value="DnaJ"/>
    <property type="match status" value="1"/>
</dbReference>
<name>A0A3Q9UYI4_9MICO</name>
<dbReference type="PRINTS" id="PR00625">
    <property type="entry name" value="JDOMAIN"/>
</dbReference>
<feature type="compositionally biased region" description="Low complexity" evidence="1">
    <location>
        <begin position="69"/>
        <end position="80"/>
    </location>
</feature>
<dbReference type="AlphaFoldDB" id="A0A3Q9UYI4"/>
<dbReference type="SMART" id="SM00271">
    <property type="entry name" value="DnaJ"/>
    <property type="match status" value="1"/>
</dbReference>
<proteinExistence type="predicted"/>
<feature type="region of interest" description="Disordered" evidence="1">
    <location>
        <begin position="65"/>
        <end position="99"/>
    </location>
</feature>
<sequence>MPDSHAARTPYEVLGVPASASEDELKRAYRRLLRETHPDTGGDAASFHAVQVAWERIGSAGARVDYDRGAPAPGASSHAPYTGSPRQQTASSVRARSYGHPGGAAREYYLRLVREWVGRGVEIDDPFDPALVRSAPREVRSWLAKAHAEEATASLVGALGIAFTIWNDVAVGDGGVKIDHLVLGPSGLLALTSADWGEPVRLRKGEVEGAGLAEDEKPLASLSKAARRLGRELGVRFSASVIVVPDDALEQPYEQVERGRHAGDVLIRRSLLPQLLRSGTDDPRLGGYGESFEVRTRIQNRVRFV</sequence>
<feature type="compositionally biased region" description="Polar residues" evidence="1">
    <location>
        <begin position="84"/>
        <end position="94"/>
    </location>
</feature>
<dbReference type="InterPro" id="IPR052276">
    <property type="entry name" value="Diphthamide-biosynth_chaperone"/>
</dbReference>
<dbReference type="PANTHER" id="PTHR44240:SF10">
    <property type="entry name" value="J DOMAIN-CONTAINING PROTEIN"/>
    <property type="match status" value="1"/>
</dbReference>
<dbReference type="CDD" id="cd06257">
    <property type="entry name" value="DnaJ"/>
    <property type="match status" value="1"/>
</dbReference>